<name>A0ACB8JY92_CITSI</name>
<gene>
    <name evidence="1" type="ORF">KPL71_018498</name>
</gene>
<accession>A0ACB8JY92</accession>
<evidence type="ECO:0000313" key="2">
    <source>
        <dbReference type="Proteomes" id="UP000829398"/>
    </source>
</evidence>
<evidence type="ECO:0000313" key="1">
    <source>
        <dbReference type="EMBL" id="KAH9737594.1"/>
    </source>
</evidence>
<proteinExistence type="predicted"/>
<reference evidence="2" key="1">
    <citation type="journal article" date="2023" name="Hortic. Res.">
        <title>A chromosome-level phased genome enabling allele-level studies in sweet orange: a case study on citrus Huanglongbing tolerance.</title>
        <authorList>
            <person name="Wu B."/>
            <person name="Yu Q."/>
            <person name="Deng Z."/>
            <person name="Duan Y."/>
            <person name="Luo F."/>
            <person name="Gmitter F. Jr."/>
        </authorList>
    </citation>
    <scope>NUCLEOTIDE SEQUENCE [LARGE SCALE GENOMIC DNA]</scope>
    <source>
        <strain evidence="2">cv. Valencia</strain>
    </source>
</reference>
<keyword evidence="2" id="KW-1185">Reference proteome</keyword>
<protein>
    <submittedName>
        <fullName evidence="1">RING-type domain-containing protein</fullName>
    </submittedName>
</protein>
<dbReference type="Proteomes" id="UP000829398">
    <property type="component" value="Chromosome 6"/>
</dbReference>
<comment type="caution">
    <text evidence="1">The sequence shown here is derived from an EMBL/GenBank/DDBJ whole genome shotgun (WGS) entry which is preliminary data.</text>
</comment>
<dbReference type="EMBL" id="CM039175">
    <property type="protein sequence ID" value="KAH9737594.1"/>
    <property type="molecule type" value="Genomic_DNA"/>
</dbReference>
<sequence>MGEETSDTVNLDWNLSHGPEAQSGSIATEVVNLDNWVDDPIDRIREGIRLSHSADVPTLQTDLARDQPPAPPPPPGVTCCVSLVLLALPLPTVTCAFRCKAIPSVRGWVTVKNVTPIFGLAHHLTPPRDGSSARETGERANSLINRILTSWGICGEQNTDSALPDDVDMHSGSNAEGEAIWLRSLLLQRQAQAHRAPTFSYSFSSTLNSAERCLMDTAVEIDSMVLLSTSSSRRRSDSSRVLDVDSGHSGTIQTEVDMEHVDQSSYLFTDLYLLVDLAKSYSGNSDHQNQEPSGCNVVHDVGELATEIILCLTELQKVWNQLLPRGNTGNLVLNFMWP</sequence>
<organism evidence="1 2">
    <name type="scientific">Citrus sinensis</name>
    <name type="common">Sweet orange</name>
    <name type="synonym">Citrus aurantium var. sinensis</name>
    <dbReference type="NCBI Taxonomy" id="2711"/>
    <lineage>
        <taxon>Eukaryota</taxon>
        <taxon>Viridiplantae</taxon>
        <taxon>Streptophyta</taxon>
        <taxon>Embryophyta</taxon>
        <taxon>Tracheophyta</taxon>
        <taxon>Spermatophyta</taxon>
        <taxon>Magnoliopsida</taxon>
        <taxon>eudicotyledons</taxon>
        <taxon>Gunneridae</taxon>
        <taxon>Pentapetalae</taxon>
        <taxon>rosids</taxon>
        <taxon>malvids</taxon>
        <taxon>Sapindales</taxon>
        <taxon>Rutaceae</taxon>
        <taxon>Aurantioideae</taxon>
        <taxon>Citrus</taxon>
    </lineage>
</organism>